<feature type="compositionally biased region" description="Basic residues" evidence="5">
    <location>
        <begin position="598"/>
        <end position="610"/>
    </location>
</feature>
<dbReference type="InterPro" id="IPR051590">
    <property type="entry name" value="Replication_Regulatory_Kinase"/>
</dbReference>
<dbReference type="Pfam" id="PF07535">
    <property type="entry name" value="zf-DBF"/>
    <property type="match status" value="1"/>
</dbReference>
<feature type="domain" description="DBF4-type" evidence="6">
    <location>
        <begin position="613"/>
        <end position="662"/>
    </location>
</feature>
<dbReference type="Pfam" id="PF22437">
    <property type="entry name" value="DBF4_BRCT"/>
    <property type="match status" value="1"/>
</dbReference>
<keyword evidence="2 4" id="KW-0863">Zinc-finger</keyword>
<evidence type="ECO:0000256" key="3">
    <source>
        <dbReference type="ARBA" id="ARBA00022833"/>
    </source>
</evidence>
<sequence>MTSKRAPLANVPNAVNSPFRPVTAGNGKRTRAQAGELREVEDGQPPAKKQIVDLSDDDAENVDPRRRNGVPVHALEGVEEPFAKRTANAPPTVFEKKLNAVRERRPPPPQRNDQPQKQAGDNLESIRQWKRHYKRQFPGFVFYFESVPQDIRLKAARQLQLLGAREEKFFSNAVTHVVTTRSIPPELVATSPDEDPKYNAAQTVQPAALTQDQRKTTDLLDANLQRRAQTQSNPVFHDADARRSHAQRADILTRARELGIKIWALEKMQRVLKTMFEIETDDQPDPHDPRAAVPPTRSAPKPSNDADLEQLLRHEKINGPADRDMTVSAQDMTVLKGYFLYIHDMDEKTRPVLVRDYPKVASKEQGTWPQFRLTPIGRCPFVDDPAHTKKLQQQEREAQAAATAEQELASQRKTRAAATYPPLTERDSNLRRSPRKVAAQGKVELSKPLDPPRNIPPKRQSSAGTMPNLFGSFQQNARGLPRMIGGEPVASGLQPSNVTSAIRSQAISSTAISSTAAGVNRRVGDSKEVSALKRKVLTERGASVTSTHSMPSSYMNDVRAAINDDINPPPRAAKRRAQETLGVLHEDDEDHGETVGPTHRRPAAPRKRKPAQKEPKPGYCENCREKFDDFDDHTLSRKHKKFALAPENWKELDALLVQLKRPHKSL</sequence>
<dbReference type="GO" id="GO:1901987">
    <property type="term" value="P:regulation of cell cycle phase transition"/>
    <property type="evidence" value="ECO:0007669"/>
    <property type="project" value="TreeGrafter"/>
</dbReference>
<gene>
    <name evidence="7" type="ORF">BDY17DRAFT_308829</name>
</gene>
<dbReference type="InterPro" id="IPR055116">
    <property type="entry name" value="DBF4_BRCT"/>
</dbReference>
<organism evidence="7 8">
    <name type="scientific">Neohortaea acidophila</name>
    <dbReference type="NCBI Taxonomy" id="245834"/>
    <lineage>
        <taxon>Eukaryota</taxon>
        <taxon>Fungi</taxon>
        <taxon>Dikarya</taxon>
        <taxon>Ascomycota</taxon>
        <taxon>Pezizomycotina</taxon>
        <taxon>Dothideomycetes</taxon>
        <taxon>Dothideomycetidae</taxon>
        <taxon>Mycosphaerellales</taxon>
        <taxon>Teratosphaeriaceae</taxon>
        <taxon>Neohortaea</taxon>
    </lineage>
</organism>
<name>A0A6A6Q198_9PEZI</name>
<dbReference type="PROSITE" id="PS51265">
    <property type="entry name" value="ZF_DBF4"/>
    <property type="match status" value="1"/>
</dbReference>
<evidence type="ECO:0000256" key="5">
    <source>
        <dbReference type="SAM" id="MobiDB-lite"/>
    </source>
</evidence>
<dbReference type="InterPro" id="IPR036420">
    <property type="entry name" value="BRCT_dom_sf"/>
</dbReference>
<reference evidence="7" key="1">
    <citation type="journal article" date="2020" name="Stud. Mycol.">
        <title>101 Dothideomycetes genomes: a test case for predicting lifestyles and emergence of pathogens.</title>
        <authorList>
            <person name="Haridas S."/>
            <person name="Albert R."/>
            <person name="Binder M."/>
            <person name="Bloem J."/>
            <person name="Labutti K."/>
            <person name="Salamov A."/>
            <person name="Andreopoulos B."/>
            <person name="Baker S."/>
            <person name="Barry K."/>
            <person name="Bills G."/>
            <person name="Bluhm B."/>
            <person name="Cannon C."/>
            <person name="Castanera R."/>
            <person name="Culley D."/>
            <person name="Daum C."/>
            <person name="Ezra D."/>
            <person name="Gonzalez J."/>
            <person name="Henrissat B."/>
            <person name="Kuo A."/>
            <person name="Liang C."/>
            <person name="Lipzen A."/>
            <person name="Lutzoni F."/>
            <person name="Magnuson J."/>
            <person name="Mondo S."/>
            <person name="Nolan M."/>
            <person name="Ohm R."/>
            <person name="Pangilinan J."/>
            <person name="Park H.-J."/>
            <person name="Ramirez L."/>
            <person name="Alfaro M."/>
            <person name="Sun H."/>
            <person name="Tritt A."/>
            <person name="Yoshinaga Y."/>
            <person name="Zwiers L.-H."/>
            <person name="Turgeon B."/>
            <person name="Goodwin S."/>
            <person name="Spatafora J."/>
            <person name="Crous P."/>
            <person name="Grigoriev I."/>
        </authorList>
    </citation>
    <scope>NUCLEOTIDE SEQUENCE</scope>
    <source>
        <strain evidence="7">CBS 113389</strain>
    </source>
</reference>
<dbReference type="PANTHER" id="PTHR15375:SF26">
    <property type="entry name" value="PROTEIN CHIFFON"/>
    <property type="match status" value="1"/>
</dbReference>
<dbReference type="RefSeq" id="XP_033592022.1">
    <property type="nucleotide sequence ID" value="XM_033735254.1"/>
</dbReference>
<dbReference type="GeneID" id="54476256"/>
<feature type="compositionally biased region" description="Basic and acidic residues" evidence="5">
    <location>
        <begin position="94"/>
        <end position="106"/>
    </location>
</feature>
<dbReference type="Gene3D" id="3.40.50.10190">
    <property type="entry name" value="BRCT domain"/>
    <property type="match status" value="1"/>
</dbReference>
<feature type="region of interest" description="Disordered" evidence="5">
    <location>
        <begin position="1"/>
        <end position="121"/>
    </location>
</feature>
<keyword evidence="1" id="KW-0479">Metal-binding</keyword>
<keyword evidence="8" id="KW-1185">Reference proteome</keyword>
<feature type="region of interest" description="Disordered" evidence="5">
    <location>
        <begin position="584"/>
        <end position="621"/>
    </location>
</feature>
<evidence type="ECO:0000256" key="1">
    <source>
        <dbReference type="ARBA" id="ARBA00022723"/>
    </source>
</evidence>
<evidence type="ECO:0000256" key="4">
    <source>
        <dbReference type="PROSITE-ProRule" id="PRU00600"/>
    </source>
</evidence>
<dbReference type="GO" id="GO:0031431">
    <property type="term" value="C:Dbf4-dependent protein kinase complex"/>
    <property type="evidence" value="ECO:0007669"/>
    <property type="project" value="TreeGrafter"/>
</dbReference>
<dbReference type="EMBL" id="MU001633">
    <property type="protein sequence ID" value="KAF2485453.1"/>
    <property type="molecule type" value="Genomic_DNA"/>
</dbReference>
<protein>
    <submittedName>
        <fullName evidence="7">Dfp1/Him1, central region-domain-containing protein</fullName>
    </submittedName>
</protein>
<feature type="region of interest" description="Disordered" evidence="5">
    <location>
        <begin position="389"/>
        <end position="467"/>
    </location>
</feature>
<dbReference type="GO" id="GO:0008270">
    <property type="term" value="F:zinc ion binding"/>
    <property type="evidence" value="ECO:0007669"/>
    <property type="project" value="UniProtKB-KW"/>
</dbReference>
<dbReference type="Gene3D" id="6.10.250.3410">
    <property type="entry name" value="DBF zinc finger"/>
    <property type="match status" value="1"/>
</dbReference>
<evidence type="ECO:0000259" key="6">
    <source>
        <dbReference type="PROSITE" id="PS51265"/>
    </source>
</evidence>
<dbReference type="InterPro" id="IPR038545">
    <property type="entry name" value="Znf_DBF_sf"/>
</dbReference>
<dbReference type="OrthoDB" id="21380at2759"/>
<evidence type="ECO:0000256" key="2">
    <source>
        <dbReference type="ARBA" id="ARBA00022771"/>
    </source>
</evidence>
<dbReference type="AlphaFoldDB" id="A0A6A6Q198"/>
<dbReference type="Proteomes" id="UP000799767">
    <property type="component" value="Unassembled WGS sequence"/>
</dbReference>
<evidence type="ECO:0000313" key="7">
    <source>
        <dbReference type="EMBL" id="KAF2485453.1"/>
    </source>
</evidence>
<dbReference type="FunFam" id="6.10.250.3410:FF:000001">
    <property type="entry name" value="Protein DBF4 homolog A"/>
    <property type="match status" value="1"/>
</dbReference>
<dbReference type="Pfam" id="PF08630">
    <property type="entry name" value="Dfp1_Him1_M"/>
    <property type="match status" value="1"/>
</dbReference>
<dbReference type="InterPro" id="IPR013939">
    <property type="entry name" value="Regulatory_Dfp1/Him1"/>
</dbReference>
<dbReference type="GO" id="GO:0010571">
    <property type="term" value="P:positive regulation of nuclear cell cycle DNA replication"/>
    <property type="evidence" value="ECO:0007669"/>
    <property type="project" value="TreeGrafter"/>
</dbReference>
<feature type="compositionally biased region" description="Basic and acidic residues" evidence="5">
    <location>
        <begin position="611"/>
        <end position="621"/>
    </location>
</feature>
<feature type="region of interest" description="Disordered" evidence="5">
    <location>
        <begin position="278"/>
        <end position="304"/>
    </location>
</feature>
<dbReference type="InterPro" id="IPR006572">
    <property type="entry name" value="Znf_DBF"/>
</dbReference>
<dbReference type="SMART" id="SM00586">
    <property type="entry name" value="ZnF_DBF"/>
    <property type="match status" value="1"/>
</dbReference>
<proteinExistence type="predicted"/>
<accession>A0A6A6Q198</accession>
<dbReference type="SUPFAM" id="SSF52113">
    <property type="entry name" value="BRCT domain"/>
    <property type="match status" value="1"/>
</dbReference>
<keyword evidence="3" id="KW-0862">Zinc</keyword>
<feature type="compositionally biased region" description="Basic and acidic residues" evidence="5">
    <location>
        <begin position="389"/>
        <end position="398"/>
    </location>
</feature>
<dbReference type="PANTHER" id="PTHR15375">
    <property type="entry name" value="ACTIVATOR OF S-PHASE KINASE-RELATED"/>
    <property type="match status" value="1"/>
</dbReference>
<evidence type="ECO:0000313" key="8">
    <source>
        <dbReference type="Proteomes" id="UP000799767"/>
    </source>
</evidence>
<dbReference type="GO" id="GO:0003676">
    <property type="term" value="F:nucleic acid binding"/>
    <property type="evidence" value="ECO:0007669"/>
    <property type="project" value="InterPro"/>
</dbReference>
<feature type="compositionally biased region" description="Low complexity" evidence="5">
    <location>
        <begin position="399"/>
        <end position="411"/>
    </location>
</feature>
<dbReference type="GO" id="GO:0043539">
    <property type="term" value="F:protein serine/threonine kinase activator activity"/>
    <property type="evidence" value="ECO:0007669"/>
    <property type="project" value="TreeGrafter"/>
</dbReference>